<name>A0A1Q9EWG3_SYMMI</name>
<dbReference type="EMBL" id="LSRX01000054">
    <property type="protein sequence ID" value="OLQ11751.1"/>
    <property type="molecule type" value="Genomic_DNA"/>
</dbReference>
<sequence length="461" mass="50559">MSAAAMDAAVSKGPSLQDADEKCMEQKVDLLLVKFEAFSQQQQQLLHDLVQRLSAAPSPEIVHRPKRMSQQLVIPEKGHGPTRNRQRLSVDMNPDQSASSAASIVPTHSTSSEWRPEEGHLAHGRVPKKVEHGLEGPSSAVRPDLFLSGDARPDESWSMLANLKSPMHPDQDLDDAPDEICPTGSGRRISLPQRGVSRSTATSTPTALDDEMDFALSFTTQESEADYSDVDAVLGEEMGEFEGGGLPEEPLMRKVNSTSSFRKHAVRARRERIRAARHQVIVDFLRRNNFGGVNAPRSRLGFRLLSESVYPLHIAAQQGDAHMVQELLREKADPEKRSSSGRTAVDMARAANHFGSHCMVLEILSGRWNTMSFRDLRVRSREANLSAVCLQCGMQILRNQSSKAKNAKSVSVMSGASLLTPSRSSAPLAAAWHDEIRSRQQSVVQQPLTDANHSASVADGD</sequence>
<comment type="caution">
    <text evidence="3">The sequence shown here is derived from an EMBL/GenBank/DDBJ whole genome shotgun (WGS) entry which is preliminary data.</text>
</comment>
<dbReference type="PROSITE" id="PS50297">
    <property type="entry name" value="ANK_REP_REGION"/>
    <property type="match status" value="1"/>
</dbReference>
<evidence type="ECO:0000256" key="1">
    <source>
        <dbReference type="PROSITE-ProRule" id="PRU00023"/>
    </source>
</evidence>
<dbReference type="InterPro" id="IPR002110">
    <property type="entry name" value="Ankyrin_rpt"/>
</dbReference>
<evidence type="ECO:0000256" key="2">
    <source>
        <dbReference type="SAM" id="MobiDB-lite"/>
    </source>
</evidence>
<proteinExistence type="predicted"/>
<dbReference type="InterPro" id="IPR036770">
    <property type="entry name" value="Ankyrin_rpt-contain_sf"/>
</dbReference>
<feature type="repeat" description="ANK" evidence="1">
    <location>
        <begin position="307"/>
        <end position="339"/>
    </location>
</feature>
<keyword evidence="1" id="KW-0040">ANK repeat</keyword>
<feature type="region of interest" description="Disordered" evidence="2">
    <location>
        <begin position="439"/>
        <end position="461"/>
    </location>
</feature>
<keyword evidence="4" id="KW-1185">Reference proteome</keyword>
<gene>
    <name evidence="3" type="ORF">AK812_SmicGene4386</name>
</gene>
<dbReference type="OrthoDB" id="442299at2759"/>
<feature type="compositionally biased region" description="Polar residues" evidence="2">
    <location>
        <begin position="196"/>
        <end position="206"/>
    </location>
</feature>
<evidence type="ECO:0000313" key="3">
    <source>
        <dbReference type="EMBL" id="OLQ11751.1"/>
    </source>
</evidence>
<feature type="compositionally biased region" description="Polar residues" evidence="2">
    <location>
        <begin position="94"/>
        <end position="113"/>
    </location>
</feature>
<dbReference type="Proteomes" id="UP000186817">
    <property type="component" value="Unassembled WGS sequence"/>
</dbReference>
<feature type="compositionally biased region" description="Polar residues" evidence="2">
    <location>
        <begin position="439"/>
        <end position="455"/>
    </location>
</feature>
<organism evidence="3 4">
    <name type="scientific">Symbiodinium microadriaticum</name>
    <name type="common">Dinoflagellate</name>
    <name type="synonym">Zooxanthella microadriatica</name>
    <dbReference type="NCBI Taxonomy" id="2951"/>
    <lineage>
        <taxon>Eukaryota</taxon>
        <taxon>Sar</taxon>
        <taxon>Alveolata</taxon>
        <taxon>Dinophyceae</taxon>
        <taxon>Suessiales</taxon>
        <taxon>Symbiodiniaceae</taxon>
        <taxon>Symbiodinium</taxon>
    </lineage>
</organism>
<feature type="region of interest" description="Disordered" evidence="2">
    <location>
        <begin position="167"/>
        <end position="206"/>
    </location>
</feature>
<dbReference type="PROSITE" id="PS50088">
    <property type="entry name" value="ANK_REPEAT"/>
    <property type="match status" value="1"/>
</dbReference>
<protein>
    <submittedName>
        <fullName evidence="3">Uncharacterized protein</fullName>
    </submittedName>
</protein>
<dbReference type="AlphaFoldDB" id="A0A1Q9EWG3"/>
<dbReference type="Gene3D" id="1.25.40.20">
    <property type="entry name" value="Ankyrin repeat-containing domain"/>
    <property type="match status" value="1"/>
</dbReference>
<reference evidence="3 4" key="1">
    <citation type="submission" date="2016-02" db="EMBL/GenBank/DDBJ databases">
        <title>Genome analysis of coral dinoflagellate symbionts highlights evolutionary adaptations to a symbiotic lifestyle.</title>
        <authorList>
            <person name="Aranda M."/>
            <person name="Li Y."/>
            <person name="Liew Y.J."/>
            <person name="Baumgarten S."/>
            <person name="Simakov O."/>
            <person name="Wilson M."/>
            <person name="Piel J."/>
            <person name="Ashoor H."/>
            <person name="Bougouffa S."/>
            <person name="Bajic V.B."/>
            <person name="Ryu T."/>
            <person name="Ravasi T."/>
            <person name="Bayer T."/>
            <person name="Micklem G."/>
            <person name="Kim H."/>
            <person name="Bhak J."/>
            <person name="Lajeunesse T.C."/>
            <person name="Voolstra C.R."/>
        </authorList>
    </citation>
    <scope>NUCLEOTIDE SEQUENCE [LARGE SCALE GENOMIC DNA]</scope>
    <source>
        <strain evidence="3 4">CCMP2467</strain>
    </source>
</reference>
<evidence type="ECO:0000313" key="4">
    <source>
        <dbReference type="Proteomes" id="UP000186817"/>
    </source>
</evidence>
<accession>A0A1Q9EWG3</accession>
<feature type="region of interest" description="Disordered" evidence="2">
    <location>
        <begin position="1"/>
        <end position="20"/>
    </location>
</feature>
<dbReference type="SUPFAM" id="SSF48403">
    <property type="entry name" value="Ankyrin repeat"/>
    <property type="match status" value="1"/>
</dbReference>
<dbReference type="Pfam" id="PF00023">
    <property type="entry name" value="Ank"/>
    <property type="match status" value="1"/>
</dbReference>
<feature type="region of interest" description="Disordered" evidence="2">
    <location>
        <begin position="76"/>
        <end position="120"/>
    </location>
</feature>